<dbReference type="EMBL" id="CP009498">
    <property type="protein sequence ID" value="AKL98180.1"/>
    <property type="molecule type" value="Genomic_DNA"/>
</dbReference>
<dbReference type="STRING" id="1408281.Epro_0801"/>
<accession>A0A0G3WJW3</accession>
<keyword evidence="2" id="KW-1185">Reference proteome</keyword>
<evidence type="ECO:0000313" key="1">
    <source>
        <dbReference type="EMBL" id="AKL98180.1"/>
    </source>
</evidence>
<dbReference type="Proteomes" id="UP000035337">
    <property type="component" value="Chromosome"/>
</dbReference>
<gene>
    <name evidence="1" type="ORF">Epro_0801</name>
</gene>
<evidence type="ECO:0000313" key="2">
    <source>
        <dbReference type="Proteomes" id="UP000035337"/>
    </source>
</evidence>
<proteinExistence type="predicted"/>
<name>A0A0G3WJW3_9BACT</name>
<protein>
    <submittedName>
        <fullName evidence="1">Uncharacterized protein</fullName>
    </submittedName>
</protein>
<sequence>MPPLTAELNFKSVKYNFCALASLKPITDFGYAEIPYLNFI</sequence>
<organism evidence="1 2">
    <name type="scientific">Endomicrobium proavitum</name>
    <dbReference type="NCBI Taxonomy" id="1408281"/>
    <lineage>
        <taxon>Bacteria</taxon>
        <taxon>Pseudomonadati</taxon>
        <taxon>Elusimicrobiota</taxon>
        <taxon>Endomicrobiia</taxon>
        <taxon>Endomicrobiales</taxon>
        <taxon>Endomicrobiaceae</taxon>
        <taxon>Endomicrobium</taxon>
    </lineage>
</organism>
<reference evidence="1 2" key="1">
    <citation type="submission" date="2014-09" db="EMBL/GenBank/DDBJ databases">
        <title>Complete genome sequence of Endomicrobium proavitum.</title>
        <authorList>
            <person name="Zheng H."/>
        </authorList>
    </citation>
    <scope>NUCLEOTIDE SEQUENCE [LARGE SCALE GENOMIC DNA]</scope>
    <source>
        <strain evidence="1 2">Rsa215</strain>
    </source>
</reference>
<dbReference type="AlphaFoldDB" id="A0A0G3WJW3"/>
<dbReference type="KEGG" id="epo:Epro_0801"/>